<evidence type="ECO:0000313" key="7">
    <source>
        <dbReference type="Proteomes" id="UP000199480"/>
    </source>
</evidence>
<dbReference type="OrthoDB" id="9758509at2"/>
<name>A0A1H1N2K0_9ACTN</name>
<evidence type="ECO:0000313" key="6">
    <source>
        <dbReference type="EMBL" id="SDR93137.1"/>
    </source>
</evidence>
<dbReference type="Proteomes" id="UP000199480">
    <property type="component" value="Chromosome I"/>
</dbReference>
<dbReference type="InterPro" id="IPR001041">
    <property type="entry name" value="2Fe-2S_ferredoxin-type"/>
</dbReference>
<dbReference type="GeneID" id="78501004"/>
<sequence>MAEQFTFTVNGKTVTTSQDKPLLRFLRDDMGLTSVKDGCSEGACGTCTVGVDGIATKGCVITTRLAEGRTIETVEGLSHEEQEAFVYAFGAVGAVQCGFCIPGMVMSGAMLVRRNPDPSEEEVKWAIRGNICRCTGYKKIVEGILKAAAILRGDEQMDDALEKGDAYGVGERAFRVDVRRKVLGYGKYPDDLNREDYPDMCYASAVRSKYPRARVKSIDTSKAEALPGVVGVLLARDVPVNQVGHLIQDWDVMIAEGDVTRCVGDAICLVVAEDEETLAKAKRLVKVDYEVLEPVRNIAEAKAEGAPLVHESFNAFGNHVVLHDNVCQSRHITRGDAKAALAASAHVVTHDFETPFTEHAFLEPECAVAFPYKNGVKVCSTDQGAYDTRKEVAHMFGWDAEPERVVVQTMLVGGGFGGKEDVSVQHLAALAAVRFGRTVKCKLTRQESLAFHPKRHYMYGTFTLGCDEDGHLTGLDCEVNFDTGAYASLCGPVLERACTHAVGPYTYQNTDIRGFGYYTNNPPAGAFRGFGVCQTEFALESCIDLLASEVGISPWEIRWRNAVEPGKVLPNGQIADCSTALKETLLAVKDVYEKNASHAGIACAMKNSGVGVGLPDAGRANIRVEGGRAVVYSATSDIGQGCNTVFLQDVAEATGLPLEALANGECSTEAAPDSGTTSGSRQTVVTGEAVRGAAFLLRDAMLAVEAGRAVPEGPVRAKGDGKTITYEDGTPYEGLGYADGSALVAGHGIHPADPRAALLALEGHEFGYVYFEPTDKLGADKPNPKSHICYGFSTTVVVLEEKGPNRGKIKEIYAAHDSGKVVNPIAIQGQIEGGVLMGMGYALTEDFPLKDGVPQAKYGTLGLLHATQIPNIHAIYVEKEHLLPVSYGGKGIGEIATIGTAPAVQNAYHQLDGELRWRLPLDGTPYTRKRVWGDERLSVLKEDAGK</sequence>
<gene>
    <name evidence="6" type="ORF">SAMN04489857_1669</name>
</gene>
<dbReference type="PANTHER" id="PTHR11908:SF157">
    <property type="entry name" value="XANTHINE DEHYDROGENASE SUBUNIT D-RELATED"/>
    <property type="match status" value="1"/>
</dbReference>
<dbReference type="EMBL" id="LT629759">
    <property type="protein sequence ID" value="SDR93137.1"/>
    <property type="molecule type" value="Genomic_DNA"/>
</dbReference>
<dbReference type="Pfam" id="PF00111">
    <property type="entry name" value="Fer2"/>
    <property type="match status" value="1"/>
</dbReference>
<evidence type="ECO:0000259" key="5">
    <source>
        <dbReference type="PROSITE" id="PS51085"/>
    </source>
</evidence>
<dbReference type="Gene3D" id="3.30.365.10">
    <property type="entry name" value="Aldehyde oxidase/xanthine dehydrogenase, molybdopterin binding domain"/>
    <property type="match status" value="4"/>
</dbReference>
<dbReference type="AlphaFoldDB" id="A0A1H1N2K0"/>
<evidence type="ECO:0000256" key="4">
    <source>
        <dbReference type="ARBA" id="ARBA00023004"/>
    </source>
</evidence>
<dbReference type="Pfam" id="PF01315">
    <property type="entry name" value="Ald_Xan_dh_C"/>
    <property type="match status" value="1"/>
</dbReference>
<organism evidence="6 7">
    <name type="scientific">Parafannyhessea umbonata</name>
    <dbReference type="NCBI Taxonomy" id="604330"/>
    <lineage>
        <taxon>Bacteria</taxon>
        <taxon>Bacillati</taxon>
        <taxon>Actinomycetota</taxon>
        <taxon>Coriobacteriia</taxon>
        <taxon>Coriobacteriales</taxon>
        <taxon>Atopobiaceae</taxon>
        <taxon>Parafannyhessea</taxon>
    </lineage>
</organism>
<dbReference type="InterPro" id="IPR037165">
    <property type="entry name" value="AldOxase/xan_DH_Mopterin-bd_sf"/>
</dbReference>
<dbReference type="SUPFAM" id="SSF47741">
    <property type="entry name" value="CO dehydrogenase ISP C-domain like"/>
    <property type="match status" value="1"/>
</dbReference>
<evidence type="ECO:0000256" key="1">
    <source>
        <dbReference type="ARBA" id="ARBA00006849"/>
    </source>
</evidence>
<dbReference type="NCBIfam" id="TIGR03311">
    <property type="entry name" value="Se_dep_XDH"/>
    <property type="match status" value="1"/>
</dbReference>
<comment type="similarity">
    <text evidence="1">Belongs to the xanthine dehydrogenase family.</text>
</comment>
<dbReference type="InterPro" id="IPR008274">
    <property type="entry name" value="AldOxase/xan_DH_MoCoBD1"/>
</dbReference>
<dbReference type="Pfam" id="PF01799">
    <property type="entry name" value="Fer2_2"/>
    <property type="match status" value="1"/>
</dbReference>
<dbReference type="InterPro" id="IPR036884">
    <property type="entry name" value="2Fe-2S-bd_dom_sf"/>
</dbReference>
<dbReference type="InterPro" id="IPR016208">
    <property type="entry name" value="Ald_Oxase/xanthine_DH-like"/>
</dbReference>
<dbReference type="Gene3D" id="3.10.20.30">
    <property type="match status" value="1"/>
</dbReference>
<dbReference type="SUPFAM" id="SSF54292">
    <property type="entry name" value="2Fe-2S ferredoxin-like"/>
    <property type="match status" value="1"/>
</dbReference>
<dbReference type="Pfam" id="PF20256">
    <property type="entry name" value="MoCoBD_2"/>
    <property type="match status" value="1"/>
</dbReference>
<dbReference type="InterPro" id="IPR006058">
    <property type="entry name" value="2Fe2S_fd_BS"/>
</dbReference>
<proteinExistence type="inferred from homology"/>
<keyword evidence="3" id="KW-0560">Oxidoreductase</keyword>
<protein>
    <submittedName>
        <fullName evidence="6">Selenium-dependent xanthine dehydrogenase</fullName>
    </submittedName>
</protein>
<dbReference type="GO" id="GO:0005506">
    <property type="term" value="F:iron ion binding"/>
    <property type="evidence" value="ECO:0007669"/>
    <property type="project" value="InterPro"/>
</dbReference>
<dbReference type="Gene3D" id="1.10.150.120">
    <property type="entry name" value="[2Fe-2S]-binding domain"/>
    <property type="match status" value="1"/>
</dbReference>
<evidence type="ECO:0000256" key="2">
    <source>
        <dbReference type="ARBA" id="ARBA00022723"/>
    </source>
</evidence>
<dbReference type="InterPro" id="IPR000674">
    <property type="entry name" value="Ald_Oxase/Xan_DH_a/b"/>
</dbReference>
<reference evidence="7" key="1">
    <citation type="submission" date="2016-10" db="EMBL/GenBank/DDBJ databases">
        <authorList>
            <person name="Varghese N."/>
            <person name="Submissions S."/>
        </authorList>
    </citation>
    <scope>NUCLEOTIDE SEQUENCE [LARGE SCALE GENOMIC DNA]</scope>
    <source>
        <strain evidence="7">DSM 22620</strain>
    </source>
</reference>
<dbReference type="Pfam" id="PF02738">
    <property type="entry name" value="MoCoBD_1"/>
    <property type="match status" value="1"/>
</dbReference>
<evidence type="ECO:0000256" key="3">
    <source>
        <dbReference type="ARBA" id="ARBA00023002"/>
    </source>
</evidence>
<keyword evidence="4" id="KW-0408">Iron</keyword>
<dbReference type="InterPro" id="IPR012675">
    <property type="entry name" value="Beta-grasp_dom_sf"/>
</dbReference>
<dbReference type="GO" id="GO:0051537">
    <property type="term" value="F:2 iron, 2 sulfur cluster binding"/>
    <property type="evidence" value="ECO:0007669"/>
    <property type="project" value="InterPro"/>
</dbReference>
<dbReference type="SUPFAM" id="SSF54665">
    <property type="entry name" value="CO dehydrogenase molybdoprotein N-domain-like"/>
    <property type="match status" value="1"/>
</dbReference>
<dbReference type="SUPFAM" id="SSF56003">
    <property type="entry name" value="Molybdenum cofactor-binding domain"/>
    <property type="match status" value="1"/>
</dbReference>
<dbReference type="CDD" id="cd00207">
    <property type="entry name" value="fer2"/>
    <property type="match status" value="1"/>
</dbReference>
<accession>A0A1H1N2K0</accession>
<dbReference type="PROSITE" id="PS51085">
    <property type="entry name" value="2FE2S_FER_2"/>
    <property type="match status" value="1"/>
</dbReference>
<dbReference type="InterPro" id="IPR036010">
    <property type="entry name" value="2Fe-2S_ferredoxin-like_sf"/>
</dbReference>
<dbReference type="InterPro" id="IPR046867">
    <property type="entry name" value="AldOxase/xan_DH_MoCoBD2"/>
</dbReference>
<dbReference type="Gene3D" id="3.90.1170.50">
    <property type="entry name" value="Aldehyde oxidase/xanthine dehydrogenase, a/b hammerhead"/>
    <property type="match status" value="1"/>
</dbReference>
<dbReference type="PROSITE" id="PS00197">
    <property type="entry name" value="2FE2S_FER_1"/>
    <property type="match status" value="1"/>
</dbReference>
<dbReference type="SMART" id="SM01008">
    <property type="entry name" value="Ald_Xan_dh_C"/>
    <property type="match status" value="1"/>
</dbReference>
<dbReference type="PIRSF" id="PIRSF000127">
    <property type="entry name" value="Xanthine_DH"/>
    <property type="match status" value="1"/>
</dbReference>
<dbReference type="RefSeq" id="WP_090863492.1">
    <property type="nucleotide sequence ID" value="NZ_LT629759.1"/>
</dbReference>
<feature type="domain" description="2Fe-2S ferredoxin-type" evidence="5">
    <location>
        <begin position="3"/>
        <end position="77"/>
    </location>
</feature>
<keyword evidence="2" id="KW-0479">Metal-binding</keyword>
<dbReference type="InterPro" id="IPR002888">
    <property type="entry name" value="2Fe-2S-bd"/>
</dbReference>
<dbReference type="InterPro" id="IPR017697">
    <property type="entry name" value="Xdh"/>
</dbReference>
<dbReference type="InterPro" id="IPR036856">
    <property type="entry name" value="Ald_Oxase/Xan_DH_a/b_sf"/>
</dbReference>
<dbReference type="GO" id="GO:0016491">
    <property type="term" value="F:oxidoreductase activity"/>
    <property type="evidence" value="ECO:0007669"/>
    <property type="project" value="UniProtKB-KW"/>
</dbReference>
<dbReference type="PANTHER" id="PTHR11908">
    <property type="entry name" value="XANTHINE DEHYDROGENASE"/>
    <property type="match status" value="1"/>
</dbReference>